<dbReference type="EC" id="4.1.2.-" evidence="6"/>
<sequence length="320" mass="33648">MGQRLTDGPLRGIVPPLVTPLTPDEQLDRDALERLVENVIAGGVHGLFVLGTTGEGPSLSYSVRGAMVEASCEIAAGRVPVLVGVTDTSLAEAIDMSLVATEAGADAVVFAPPCYFPIDQDDLASAVRRLAAESPLPVMLYNMPALTKTIIEPETVRQLTDEPTVIGLKDSSGDLAYFRQMREVMRQRSDWSLMAGPEHLLAETVAIGGDGGVCGGANVFPRLFVRLFEACVSGDAAASQALCSRVDRLGDLYRLGSNPALSVIQGIKAALAERGVCAATLCSPFSPLCNGEIDMVRAILRDVEAAEDLTKVVSPTAAPV</sequence>
<organism evidence="6 7">
    <name type="scientific">Botrimarina mediterranea</name>
    <dbReference type="NCBI Taxonomy" id="2528022"/>
    <lineage>
        <taxon>Bacteria</taxon>
        <taxon>Pseudomonadati</taxon>
        <taxon>Planctomycetota</taxon>
        <taxon>Planctomycetia</taxon>
        <taxon>Pirellulales</taxon>
        <taxon>Lacipirellulaceae</taxon>
        <taxon>Botrimarina</taxon>
    </lineage>
</organism>
<dbReference type="InterPro" id="IPR013785">
    <property type="entry name" value="Aldolase_TIM"/>
</dbReference>
<dbReference type="PIRSF" id="PIRSF001365">
    <property type="entry name" value="DHDPS"/>
    <property type="match status" value="1"/>
</dbReference>
<evidence type="ECO:0000256" key="4">
    <source>
        <dbReference type="PIRSR" id="PIRSR001365-1"/>
    </source>
</evidence>
<protein>
    <submittedName>
        <fullName evidence="6">Putative 2-keto-3-deoxy-galactonate aldolase YagE</fullName>
        <ecNumber evidence="6">4.1.2.-</ecNumber>
    </submittedName>
</protein>
<gene>
    <name evidence="6" type="primary">yagE</name>
    <name evidence="6" type="ORF">Spa11_26490</name>
</gene>
<dbReference type="AlphaFoldDB" id="A0A518K9I3"/>
<keyword evidence="2" id="KW-0704">Schiff base</keyword>
<dbReference type="PRINTS" id="PR00146">
    <property type="entry name" value="DHPICSNTHASE"/>
</dbReference>
<keyword evidence="7" id="KW-1185">Reference proteome</keyword>
<dbReference type="Gene3D" id="3.20.20.70">
    <property type="entry name" value="Aldolase class I"/>
    <property type="match status" value="1"/>
</dbReference>
<evidence type="ECO:0000256" key="3">
    <source>
        <dbReference type="PIRNR" id="PIRNR001365"/>
    </source>
</evidence>
<dbReference type="GO" id="GO:0008747">
    <property type="term" value="F:N-acetylneuraminate lyase activity"/>
    <property type="evidence" value="ECO:0007669"/>
    <property type="project" value="TreeGrafter"/>
</dbReference>
<dbReference type="GO" id="GO:0019262">
    <property type="term" value="P:N-acetylneuraminate catabolic process"/>
    <property type="evidence" value="ECO:0007669"/>
    <property type="project" value="TreeGrafter"/>
</dbReference>
<dbReference type="GO" id="GO:0005829">
    <property type="term" value="C:cytosol"/>
    <property type="evidence" value="ECO:0007669"/>
    <property type="project" value="TreeGrafter"/>
</dbReference>
<dbReference type="InterPro" id="IPR002220">
    <property type="entry name" value="DapA-like"/>
</dbReference>
<keyword evidence="1 3" id="KW-0456">Lyase</keyword>
<dbReference type="RefSeq" id="WP_145112856.1">
    <property type="nucleotide sequence ID" value="NZ_CP036349.1"/>
</dbReference>
<evidence type="ECO:0000313" key="7">
    <source>
        <dbReference type="Proteomes" id="UP000316426"/>
    </source>
</evidence>
<feature type="binding site" evidence="5">
    <location>
        <position position="53"/>
    </location>
    <ligand>
        <name>pyruvate</name>
        <dbReference type="ChEBI" id="CHEBI:15361"/>
    </ligand>
</feature>
<reference evidence="6 7" key="1">
    <citation type="submission" date="2019-02" db="EMBL/GenBank/DDBJ databases">
        <title>Deep-cultivation of Planctomycetes and their phenomic and genomic characterization uncovers novel biology.</title>
        <authorList>
            <person name="Wiegand S."/>
            <person name="Jogler M."/>
            <person name="Boedeker C."/>
            <person name="Pinto D."/>
            <person name="Vollmers J."/>
            <person name="Rivas-Marin E."/>
            <person name="Kohn T."/>
            <person name="Peeters S.H."/>
            <person name="Heuer A."/>
            <person name="Rast P."/>
            <person name="Oberbeckmann S."/>
            <person name="Bunk B."/>
            <person name="Jeske O."/>
            <person name="Meyerdierks A."/>
            <person name="Storesund J.E."/>
            <person name="Kallscheuer N."/>
            <person name="Luecker S."/>
            <person name="Lage O.M."/>
            <person name="Pohl T."/>
            <person name="Merkel B.J."/>
            <person name="Hornburger P."/>
            <person name="Mueller R.-W."/>
            <person name="Bruemmer F."/>
            <person name="Labrenz M."/>
            <person name="Spormann A.M."/>
            <person name="Op den Camp H."/>
            <person name="Overmann J."/>
            <person name="Amann R."/>
            <person name="Jetten M.S.M."/>
            <person name="Mascher T."/>
            <person name="Medema M.H."/>
            <person name="Devos D.P."/>
            <person name="Kaster A.-K."/>
            <person name="Ovreas L."/>
            <person name="Rohde M."/>
            <person name="Galperin M.Y."/>
            <person name="Jogler C."/>
        </authorList>
    </citation>
    <scope>NUCLEOTIDE SEQUENCE [LARGE SCALE GENOMIC DNA]</scope>
    <source>
        <strain evidence="6 7">Spa11</strain>
    </source>
</reference>
<dbReference type="CDD" id="cd00408">
    <property type="entry name" value="DHDPS-like"/>
    <property type="match status" value="1"/>
</dbReference>
<comment type="similarity">
    <text evidence="3">Belongs to the DapA family.</text>
</comment>
<evidence type="ECO:0000256" key="1">
    <source>
        <dbReference type="ARBA" id="ARBA00023239"/>
    </source>
</evidence>
<dbReference type="KEGG" id="bmei:Spa11_26490"/>
<dbReference type="SMART" id="SM01130">
    <property type="entry name" value="DHDPS"/>
    <property type="match status" value="1"/>
</dbReference>
<feature type="binding site" evidence="5">
    <location>
        <position position="213"/>
    </location>
    <ligand>
        <name>pyruvate</name>
        <dbReference type="ChEBI" id="CHEBI:15361"/>
    </ligand>
</feature>
<dbReference type="Pfam" id="PF00701">
    <property type="entry name" value="DHDPS"/>
    <property type="match status" value="1"/>
</dbReference>
<dbReference type="PANTHER" id="PTHR42849">
    <property type="entry name" value="N-ACETYLNEURAMINATE LYASE"/>
    <property type="match status" value="1"/>
</dbReference>
<dbReference type="SUPFAM" id="SSF51569">
    <property type="entry name" value="Aldolase"/>
    <property type="match status" value="1"/>
</dbReference>
<evidence type="ECO:0000256" key="5">
    <source>
        <dbReference type="PIRSR" id="PIRSR001365-2"/>
    </source>
</evidence>
<dbReference type="PANTHER" id="PTHR42849:SF1">
    <property type="entry name" value="N-ACETYLNEURAMINATE LYASE"/>
    <property type="match status" value="1"/>
</dbReference>
<dbReference type="PROSITE" id="PS00666">
    <property type="entry name" value="DHDPS_2"/>
    <property type="match status" value="1"/>
</dbReference>
<dbReference type="InterPro" id="IPR020625">
    <property type="entry name" value="Schiff_base-form_aldolases_AS"/>
</dbReference>
<accession>A0A518K9I3</accession>
<feature type="active site" description="Schiff-base intermediate with substrate" evidence="4">
    <location>
        <position position="169"/>
    </location>
</feature>
<evidence type="ECO:0000313" key="6">
    <source>
        <dbReference type="EMBL" id="QDV74446.1"/>
    </source>
</evidence>
<dbReference type="Proteomes" id="UP000316426">
    <property type="component" value="Chromosome"/>
</dbReference>
<proteinExistence type="inferred from homology"/>
<feature type="active site" description="Proton donor/acceptor" evidence="4">
    <location>
        <position position="141"/>
    </location>
</feature>
<dbReference type="EMBL" id="CP036349">
    <property type="protein sequence ID" value="QDV74446.1"/>
    <property type="molecule type" value="Genomic_DNA"/>
</dbReference>
<evidence type="ECO:0000256" key="2">
    <source>
        <dbReference type="ARBA" id="ARBA00023270"/>
    </source>
</evidence>
<name>A0A518K9I3_9BACT</name>